<comment type="caution">
    <text evidence="9">The sequence shown here is derived from an EMBL/GenBank/DDBJ whole genome shotgun (WGS) entry which is preliminary data.</text>
</comment>
<evidence type="ECO:0000256" key="1">
    <source>
        <dbReference type="ARBA" id="ARBA00000085"/>
    </source>
</evidence>
<evidence type="ECO:0000256" key="2">
    <source>
        <dbReference type="ARBA" id="ARBA00012438"/>
    </source>
</evidence>
<dbReference type="InterPro" id="IPR000700">
    <property type="entry name" value="PAS-assoc_C"/>
</dbReference>
<comment type="catalytic activity">
    <reaction evidence="1">
        <text>ATP + protein L-histidine = ADP + protein N-phospho-L-histidine.</text>
        <dbReference type="EC" id="2.7.13.3"/>
    </reaction>
</comment>
<dbReference type="EMBL" id="VTWT01000007">
    <property type="protein sequence ID" value="KAA9331774.1"/>
    <property type="molecule type" value="Genomic_DNA"/>
</dbReference>
<dbReference type="SUPFAM" id="SSF55785">
    <property type="entry name" value="PYP-like sensor domain (PAS domain)"/>
    <property type="match status" value="2"/>
</dbReference>
<dbReference type="CDD" id="cd00130">
    <property type="entry name" value="PAS"/>
    <property type="match status" value="2"/>
</dbReference>
<dbReference type="InterPro" id="IPR035965">
    <property type="entry name" value="PAS-like_dom_sf"/>
</dbReference>
<dbReference type="NCBIfam" id="TIGR00229">
    <property type="entry name" value="sensory_box"/>
    <property type="match status" value="1"/>
</dbReference>
<dbReference type="InterPro" id="IPR013655">
    <property type="entry name" value="PAS_fold_3"/>
</dbReference>
<dbReference type="Gene3D" id="3.30.450.20">
    <property type="entry name" value="PAS domain"/>
    <property type="match status" value="3"/>
</dbReference>
<protein>
    <recommendedName>
        <fullName evidence="2">histidine kinase</fullName>
        <ecNumber evidence="2">2.7.13.3</ecNumber>
    </recommendedName>
</protein>
<feature type="domain" description="PAC" evidence="8">
    <location>
        <begin position="208"/>
        <end position="260"/>
    </location>
</feature>
<evidence type="ECO:0000256" key="4">
    <source>
        <dbReference type="ARBA" id="ARBA00022679"/>
    </source>
</evidence>
<dbReference type="Pfam" id="PF08448">
    <property type="entry name" value="PAS_4"/>
    <property type="match status" value="2"/>
</dbReference>
<dbReference type="SMART" id="SM00091">
    <property type="entry name" value="PAS"/>
    <property type="match status" value="3"/>
</dbReference>
<keyword evidence="5" id="KW-0418">Kinase</keyword>
<dbReference type="PROSITE" id="PS50113">
    <property type="entry name" value="PAC"/>
    <property type="match status" value="2"/>
</dbReference>
<keyword evidence="3" id="KW-0597">Phosphoprotein</keyword>
<organism evidence="9 10">
    <name type="scientific">Adhaeribacter soli</name>
    <dbReference type="NCBI Taxonomy" id="2607655"/>
    <lineage>
        <taxon>Bacteria</taxon>
        <taxon>Pseudomonadati</taxon>
        <taxon>Bacteroidota</taxon>
        <taxon>Cytophagia</taxon>
        <taxon>Cytophagales</taxon>
        <taxon>Hymenobacteraceae</taxon>
        <taxon>Adhaeribacter</taxon>
    </lineage>
</organism>
<evidence type="ECO:0000313" key="9">
    <source>
        <dbReference type="EMBL" id="KAA9331774.1"/>
    </source>
</evidence>
<dbReference type="InterPro" id="IPR001610">
    <property type="entry name" value="PAC"/>
</dbReference>
<dbReference type="SMART" id="SM00086">
    <property type="entry name" value="PAC"/>
    <property type="match status" value="2"/>
</dbReference>
<dbReference type="Pfam" id="PF08447">
    <property type="entry name" value="PAS_3"/>
    <property type="match status" value="1"/>
</dbReference>
<feature type="domain" description="PAS" evidence="7">
    <location>
        <begin position="135"/>
        <end position="205"/>
    </location>
</feature>
<dbReference type="InterPro" id="IPR052162">
    <property type="entry name" value="Sensor_kinase/Photoreceptor"/>
</dbReference>
<sequence length="417" mass="48226">MDFFELFTNIPQNIVIVSPEYKILAATDAYLKVTMETRENIVGKHFLKEIFVDPAYSYEENPVIKSLDKAWETKEVDYLDVIRYDLPTPDGRIEVRYWEASHTPVLDESGNVKYLIQNTVDVTEREKARQSAAETEHKFQFMAETIPQLIITTDARGEATYFNGRWNKYTGVAKEELTQQNLHKVIHPDDLEKVRASWKKALQEKEAFAMELRIRDKEGHYRWFLNRTLPMCDQAGNILMWVGSSTDIDETRKLVQELVSTNEQMAELADQVQQAYLKAESERKTLERLIMDAPAIFCTLKGPDHKFDLVNQHYQALFPNRELVGKSVAEALPEVIEQGFIGILDNVYQKGEKFVAEEVPIMLDKYDSGKLEEYFLTFIYQPIFNEAAQITGILVFAMEVTDQVNLRQKLQELGQAE</sequence>
<feature type="coiled-coil region" evidence="6">
    <location>
        <begin position="251"/>
        <end position="289"/>
    </location>
</feature>
<evidence type="ECO:0000256" key="6">
    <source>
        <dbReference type="SAM" id="Coils"/>
    </source>
</evidence>
<evidence type="ECO:0000259" key="7">
    <source>
        <dbReference type="PROSITE" id="PS50112"/>
    </source>
</evidence>
<keyword evidence="6" id="KW-0175">Coiled coil</keyword>
<dbReference type="PANTHER" id="PTHR43304:SF1">
    <property type="entry name" value="PAC DOMAIN-CONTAINING PROTEIN"/>
    <property type="match status" value="1"/>
</dbReference>
<dbReference type="EC" id="2.7.13.3" evidence="2"/>
<dbReference type="RefSeq" id="WP_150904384.1">
    <property type="nucleotide sequence ID" value="NZ_VTWT01000007.1"/>
</dbReference>
<dbReference type="InterPro" id="IPR000014">
    <property type="entry name" value="PAS"/>
</dbReference>
<evidence type="ECO:0000256" key="5">
    <source>
        <dbReference type="ARBA" id="ARBA00022777"/>
    </source>
</evidence>
<dbReference type="AlphaFoldDB" id="A0A5N1IP37"/>
<dbReference type="GO" id="GO:0004673">
    <property type="term" value="F:protein histidine kinase activity"/>
    <property type="evidence" value="ECO:0007669"/>
    <property type="project" value="UniProtKB-EC"/>
</dbReference>
<dbReference type="PROSITE" id="PS50112">
    <property type="entry name" value="PAS"/>
    <property type="match status" value="1"/>
</dbReference>
<dbReference type="Proteomes" id="UP000326570">
    <property type="component" value="Unassembled WGS sequence"/>
</dbReference>
<proteinExistence type="predicted"/>
<name>A0A5N1IP37_9BACT</name>
<evidence type="ECO:0000313" key="10">
    <source>
        <dbReference type="Proteomes" id="UP000326570"/>
    </source>
</evidence>
<dbReference type="InterPro" id="IPR013656">
    <property type="entry name" value="PAS_4"/>
</dbReference>
<feature type="domain" description="PAC" evidence="8">
    <location>
        <begin position="80"/>
        <end position="134"/>
    </location>
</feature>
<keyword evidence="10" id="KW-1185">Reference proteome</keyword>
<evidence type="ECO:0000259" key="8">
    <source>
        <dbReference type="PROSITE" id="PS50113"/>
    </source>
</evidence>
<dbReference type="FunFam" id="3.30.450.20:FF:000099">
    <property type="entry name" value="Sensory box sensor histidine kinase"/>
    <property type="match status" value="1"/>
</dbReference>
<gene>
    <name evidence="9" type="ORF">F0P94_13265</name>
</gene>
<evidence type="ECO:0000256" key="3">
    <source>
        <dbReference type="ARBA" id="ARBA00022553"/>
    </source>
</evidence>
<dbReference type="PANTHER" id="PTHR43304">
    <property type="entry name" value="PHYTOCHROME-LIKE PROTEIN CPH1"/>
    <property type="match status" value="1"/>
</dbReference>
<keyword evidence="4" id="KW-0808">Transferase</keyword>
<accession>A0A5N1IP37</accession>
<reference evidence="9 10" key="1">
    <citation type="submission" date="2019-09" db="EMBL/GenBank/DDBJ databases">
        <title>Genome sequence of Adhaeribacter sp. M2.</title>
        <authorList>
            <person name="Srinivasan S."/>
        </authorList>
    </citation>
    <scope>NUCLEOTIDE SEQUENCE [LARGE SCALE GENOMIC DNA]</scope>
    <source>
        <strain evidence="9 10">M2</strain>
    </source>
</reference>